<organism evidence="1 2">
    <name type="scientific">Priestia megaterium (strain ATCC 14581 / DSM 32 / CCUG 1817 / JCM 2506 / NBRC 15308 / NCIMB 9376 / NCTC 10342 / NRRL B-14308 / VKM B-512 / Ford 19)</name>
    <name type="common">Bacillus megaterium</name>
    <dbReference type="NCBI Taxonomy" id="1348623"/>
    <lineage>
        <taxon>Bacteria</taxon>
        <taxon>Bacillati</taxon>
        <taxon>Bacillota</taxon>
        <taxon>Bacilli</taxon>
        <taxon>Bacillales</taxon>
        <taxon>Bacillaceae</taxon>
        <taxon>Priestia</taxon>
    </lineage>
</organism>
<dbReference type="InterPro" id="IPR014962">
    <property type="entry name" value="YolD"/>
</dbReference>
<dbReference type="EMBL" id="CP009920">
    <property type="protein sequence ID" value="AJI24611.1"/>
    <property type="molecule type" value="Genomic_DNA"/>
</dbReference>
<dbReference type="AlphaFoldDB" id="A0A0B6AM71"/>
<dbReference type="RefSeq" id="WP_016765083.1">
    <property type="nucleotide sequence ID" value="NZ_BCVB01000005.1"/>
</dbReference>
<name>A0A0B6AM71_PRIM2</name>
<proteinExistence type="predicted"/>
<dbReference type="Proteomes" id="UP000031829">
    <property type="component" value="Chromosome"/>
</dbReference>
<gene>
    <name evidence="1" type="ORF">BG04_4150</name>
</gene>
<reference evidence="1 2" key="1">
    <citation type="journal article" date="2015" name="Genome Announc.">
        <title>Complete genome sequences for 35 biothreat assay-relevant bacillus species.</title>
        <authorList>
            <person name="Johnson S.L."/>
            <person name="Daligault H.E."/>
            <person name="Davenport K.W."/>
            <person name="Jaissle J."/>
            <person name="Frey K.G."/>
            <person name="Ladner J.T."/>
            <person name="Broomall S.M."/>
            <person name="Bishop-Lilly K.A."/>
            <person name="Bruce D.C."/>
            <person name="Gibbons H.S."/>
            <person name="Coyne S.R."/>
            <person name="Lo C.C."/>
            <person name="Meincke L."/>
            <person name="Munk A.C."/>
            <person name="Koroleva G.I."/>
            <person name="Rosenzweig C.N."/>
            <person name="Palacios G.F."/>
            <person name="Redden C.L."/>
            <person name="Minogue T.D."/>
            <person name="Chain P.S."/>
        </authorList>
    </citation>
    <scope>NUCLEOTIDE SEQUENCE [LARGE SCALE GENOMIC DNA]</scope>
    <source>
        <strain evidence="2">ATCC 14581 / DSM 32 / JCM 2506 / NBRC 15308 / NCIMB 9376 / NCTC 10342 / NRRL B-14308 / VKM B-512</strain>
    </source>
</reference>
<protein>
    <submittedName>
        <fullName evidence="1">YolD-like family protein</fullName>
    </submittedName>
</protein>
<sequence>MILKALRKKGVITINYYQNGLLQTCKGRVNDLNLHDQTLSLEDEKHNIFSIRLSGITEIH</sequence>
<dbReference type="GeneID" id="93642169"/>
<accession>A0A0B6AM71</accession>
<dbReference type="KEGG" id="bmeg:BG04_4150"/>
<dbReference type="HOGENOM" id="CLU_2931632_0_0_9"/>
<evidence type="ECO:0000313" key="2">
    <source>
        <dbReference type="Proteomes" id="UP000031829"/>
    </source>
</evidence>
<dbReference type="Pfam" id="PF08863">
    <property type="entry name" value="YolD"/>
    <property type="match status" value="1"/>
</dbReference>
<evidence type="ECO:0000313" key="1">
    <source>
        <dbReference type="EMBL" id="AJI24611.1"/>
    </source>
</evidence>